<dbReference type="GO" id="GO:0004528">
    <property type="term" value="F:phosphodiesterase I activity"/>
    <property type="evidence" value="ECO:0007669"/>
    <property type="project" value="UniProtKB-EC"/>
</dbReference>
<comment type="catalytic activity">
    <reaction evidence="1">
        <text>Hydrolytically removes 5'-nucleotides successively from the 3'-hydroxy termini of 3'-hydroxy-terminated oligonucleotides.</text>
        <dbReference type="EC" id="3.1.4.1"/>
    </reaction>
</comment>
<comment type="cofactor">
    <cofactor evidence="2">
        <name>Mn(2+)</name>
        <dbReference type="ChEBI" id="CHEBI:29035"/>
    </cofactor>
</comment>
<comment type="cofactor">
    <cofactor evidence="3">
        <name>Mg(2+)</name>
        <dbReference type="ChEBI" id="CHEBI:18420"/>
    </cofactor>
</comment>
<evidence type="ECO:0000256" key="5">
    <source>
        <dbReference type="ARBA" id="ARBA00012029"/>
    </source>
</evidence>
<evidence type="ECO:0000256" key="2">
    <source>
        <dbReference type="ARBA" id="ARBA00001936"/>
    </source>
</evidence>
<keyword evidence="6" id="KW-0540">Nuclease</keyword>
<keyword evidence="10" id="KW-0464">Manganese</keyword>
<dbReference type="GO" id="GO:0036297">
    <property type="term" value="P:interstrand cross-link repair"/>
    <property type="evidence" value="ECO:0007669"/>
    <property type="project" value="InterPro"/>
</dbReference>
<dbReference type="GO" id="GO:0046872">
    <property type="term" value="F:metal ion binding"/>
    <property type="evidence" value="ECO:0007669"/>
    <property type="project" value="UniProtKB-KW"/>
</dbReference>
<evidence type="ECO:0000256" key="4">
    <source>
        <dbReference type="ARBA" id="ARBA00005533"/>
    </source>
</evidence>
<dbReference type="PANTHER" id="PTHR15749">
    <property type="entry name" value="FANCONI-ASSOCIATED NUCLEASE 1"/>
    <property type="match status" value="1"/>
</dbReference>
<dbReference type="Gene3D" id="3.40.1350.10">
    <property type="match status" value="1"/>
</dbReference>
<comment type="similarity">
    <text evidence="4">Belongs to the FAN1 family.</text>
</comment>
<proteinExistence type="inferred from homology"/>
<keyword evidence="8" id="KW-0378">Hydrolase</keyword>
<dbReference type="OrthoDB" id="9803913at2"/>
<dbReference type="Pfam" id="PF21315">
    <property type="entry name" value="FAN1_HTH"/>
    <property type="match status" value="1"/>
</dbReference>
<dbReference type="InterPro" id="IPR049125">
    <property type="entry name" value="FAN1-like_WH"/>
</dbReference>
<evidence type="ECO:0000256" key="1">
    <source>
        <dbReference type="ARBA" id="ARBA00000983"/>
    </source>
</evidence>
<name>A0A3S0MRI1_9VIBR</name>
<sequence length="537" mass="62377">MPDQIELAPDYYLDNFLKLTQHANDWYLDFLTDSELSWLSRFDAITHPAKCLLVRLLSRKGCWFRSDKLNYTEIPRLDSALLELQSHGFIHINGKVSQRLLAETLLTKTELCTLFSVSNKSLRKELLLAELSDDDFDQFSSLNFDVIELLDPQFIEVLLTLFFANTHQDLSQFVLDDLGLNRFEDYQLSQQRRFFQSRSQVDQLLSLAEIQSQYLNGNRKESVELLSLLEALPQNIEHPYIARKRQHLINDLARDLERLELFSDALHWFRQTDLPPTLERQARIYDKINDINGMSDIVTQMLEQPHDVAEYEVALKLKQRLRRKLGEKVPRPPKPKLDEYHLSLDHSSQRVELAVKQHFENLGYQVFYAENALLNGLFGLTFWDAIFAPIEGAFINQYQHQPLDLYHSDFGKKRDSVIRQALATLEAGGLSTLNQTYSDKIGISNPFVHWGAFDQSLLSACIECMPASLVSELFSVMLTDLKLYRNGMPDLMLFKDGQYEWVEVKGPGDKLQDNQWRWIERFLTLGVNMKVCYVKAL</sequence>
<dbReference type="GO" id="GO:0003676">
    <property type="term" value="F:nucleic acid binding"/>
    <property type="evidence" value="ECO:0007669"/>
    <property type="project" value="InterPro"/>
</dbReference>
<keyword evidence="9" id="KW-0460">Magnesium</keyword>
<dbReference type="InterPro" id="IPR014883">
    <property type="entry name" value="VRR_NUC"/>
</dbReference>
<evidence type="ECO:0000256" key="3">
    <source>
        <dbReference type="ARBA" id="ARBA00001946"/>
    </source>
</evidence>
<organism evidence="12 13">
    <name type="scientific">Vibrio aquaticus</name>
    <dbReference type="NCBI Taxonomy" id="2496559"/>
    <lineage>
        <taxon>Bacteria</taxon>
        <taxon>Pseudomonadati</taxon>
        <taxon>Pseudomonadota</taxon>
        <taxon>Gammaproteobacteria</taxon>
        <taxon>Vibrionales</taxon>
        <taxon>Vibrionaceae</taxon>
        <taxon>Vibrio</taxon>
    </lineage>
</organism>
<evidence type="ECO:0000259" key="11">
    <source>
        <dbReference type="SMART" id="SM00990"/>
    </source>
</evidence>
<dbReference type="AlphaFoldDB" id="A0A3S0MRI1"/>
<reference evidence="12 13" key="1">
    <citation type="submission" date="2018-12" db="EMBL/GenBank/DDBJ databases">
        <title>Vibrio sp. isolated from China Sea.</title>
        <authorList>
            <person name="Li Y."/>
        </authorList>
    </citation>
    <scope>NUCLEOTIDE SEQUENCE [LARGE SCALE GENOMIC DNA]</scope>
    <source>
        <strain evidence="12 13">BEI207</strain>
    </source>
</reference>
<gene>
    <name evidence="12" type="ORF">EJ063_01790</name>
</gene>
<feature type="domain" description="VRR-NUC" evidence="11">
    <location>
        <begin position="424"/>
        <end position="536"/>
    </location>
</feature>
<dbReference type="EC" id="3.1.4.1" evidence="5"/>
<dbReference type="InterPro" id="IPR011856">
    <property type="entry name" value="tRNA_endonuc-like_dom_sf"/>
</dbReference>
<evidence type="ECO:0000256" key="8">
    <source>
        <dbReference type="ARBA" id="ARBA00022801"/>
    </source>
</evidence>
<accession>A0A3S0MRI1</accession>
<evidence type="ECO:0000256" key="9">
    <source>
        <dbReference type="ARBA" id="ARBA00022842"/>
    </source>
</evidence>
<dbReference type="RefSeq" id="WP_126573090.1">
    <property type="nucleotide sequence ID" value="NZ_RXZH01000001.1"/>
</dbReference>
<evidence type="ECO:0000256" key="6">
    <source>
        <dbReference type="ARBA" id="ARBA00022722"/>
    </source>
</evidence>
<evidence type="ECO:0000256" key="10">
    <source>
        <dbReference type="ARBA" id="ARBA00023211"/>
    </source>
</evidence>
<evidence type="ECO:0000256" key="7">
    <source>
        <dbReference type="ARBA" id="ARBA00022723"/>
    </source>
</evidence>
<evidence type="ECO:0000313" key="13">
    <source>
        <dbReference type="Proteomes" id="UP000268973"/>
    </source>
</evidence>
<protein>
    <recommendedName>
        <fullName evidence="5">phosphodiesterase I</fullName>
        <ecNumber evidence="5">3.1.4.1</ecNumber>
    </recommendedName>
</protein>
<evidence type="ECO:0000313" key="12">
    <source>
        <dbReference type="EMBL" id="RTZ18345.1"/>
    </source>
</evidence>
<dbReference type="PANTHER" id="PTHR15749:SF4">
    <property type="entry name" value="FANCONI-ASSOCIATED NUCLEASE 1"/>
    <property type="match status" value="1"/>
</dbReference>
<dbReference type="Pfam" id="PF08774">
    <property type="entry name" value="VRR_NUC"/>
    <property type="match status" value="1"/>
</dbReference>
<dbReference type="InterPro" id="IPR033315">
    <property type="entry name" value="Fan1-like"/>
</dbReference>
<dbReference type="EMBL" id="RXZH01000001">
    <property type="protein sequence ID" value="RTZ18345.1"/>
    <property type="molecule type" value="Genomic_DNA"/>
</dbReference>
<dbReference type="Proteomes" id="UP000268973">
    <property type="component" value="Unassembled WGS sequence"/>
</dbReference>
<keyword evidence="7" id="KW-0479">Metal-binding</keyword>
<keyword evidence="13" id="KW-1185">Reference proteome</keyword>
<dbReference type="SMART" id="SM00990">
    <property type="entry name" value="VRR_NUC"/>
    <property type="match status" value="1"/>
</dbReference>
<comment type="caution">
    <text evidence="12">The sequence shown here is derived from an EMBL/GenBank/DDBJ whole genome shotgun (WGS) entry which is preliminary data.</text>
</comment>